<evidence type="ECO:0000313" key="1">
    <source>
        <dbReference type="EMBL" id="RMO79481.1"/>
    </source>
</evidence>
<dbReference type="AlphaFoldDB" id="A0A3M3YBI2"/>
<comment type="caution">
    <text evidence="1">The sequence shown here is derived from an EMBL/GenBank/DDBJ whole genome shotgun (WGS) entry which is preliminary data.</text>
</comment>
<reference evidence="1 2" key="1">
    <citation type="submission" date="2018-08" db="EMBL/GenBank/DDBJ databases">
        <title>Recombination of ecologically and evolutionarily significant loci maintains genetic cohesion in the Pseudomonas syringae species complex.</title>
        <authorList>
            <person name="Dillon M."/>
            <person name="Thakur S."/>
            <person name="Almeida R.N.D."/>
            <person name="Weir B.S."/>
            <person name="Guttman D.S."/>
        </authorList>
    </citation>
    <scope>NUCLEOTIDE SEQUENCE [LARGE SCALE GENOMIC DNA]</scope>
    <source>
        <strain evidence="1 2">ICMP 8902</strain>
    </source>
</reference>
<proteinExistence type="predicted"/>
<organism evidence="1 2">
    <name type="scientific">Pseudomonas syringae pv. philadelphi</name>
    <dbReference type="NCBI Taxonomy" id="251706"/>
    <lineage>
        <taxon>Bacteria</taxon>
        <taxon>Pseudomonadati</taxon>
        <taxon>Pseudomonadota</taxon>
        <taxon>Gammaproteobacteria</taxon>
        <taxon>Pseudomonadales</taxon>
        <taxon>Pseudomonadaceae</taxon>
        <taxon>Pseudomonas</taxon>
    </lineage>
</organism>
<name>A0A3M3YBI2_9PSED</name>
<dbReference type="Proteomes" id="UP000279372">
    <property type="component" value="Unassembled WGS sequence"/>
</dbReference>
<accession>A0A3M3YBI2</accession>
<gene>
    <name evidence="1" type="ORF">ALQ33_200052</name>
</gene>
<dbReference type="EMBL" id="RBQB01000362">
    <property type="protein sequence ID" value="RMO79481.1"/>
    <property type="molecule type" value="Genomic_DNA"/>
</dbReference>
<sequence length="55" mass="6236">MLVWLADNKLNALAERVCERVVFRRAIGEGRTVEELAKDPQAIAEMAAFYKEVTL</sequence>
<evidence type="ECO:0000313" key="2">
    <source>
        <dbReference type="Proteomes" id="UP000279372"/>
    </source>
</evidence>
<protein>
    <submittedName>
        <fullName evidence="1">Uncharacterized protein</fullName>
    </submittedName>
</protein>